<evidence type="ECO:0000313" key="1">
    <source>
        <dbReference type="EMBL" id="GIY93248.1"/>
    </source>
</evidence>
<accession>A0AAV4XFR9</accession>
<dbReference type="EMBL" id="BPLR01017646">
    <property type="protein sequence ID" value="GIY93248.1"/>
    <property type="molecule type" value="Genomic_DNA"/>
</dbReference>
<reference evidence="1 2" key="1">
    <citation type="submission" date="2021-06" db="EMBL/GenBank/DDBJ databases">
        <title>Caerostris extrusa draft genome.</title>
        <authorList>
            <person name="Kono N."/>
            <person name="Arakawa K."/>
        </authorList>
    </citation>
    <scope>NUCLEOTIDE SEQUENCE [LARGE SCALE GENOMIC DNA]</scope>
</reference>
<comment type="caution">
    <text evidence="1">The sequence shown here is derived from an EMBL/GenBank/DDBJ whole genome shotgun (WGS) entry which is preliminary data.</text>
</comment>
<name>A0AAV4XFR9_CAEEX</name>
<dbReference type="Proteomes" id="UP001054945">
    <property type="component" value="Unassembled WGS sequence"/>
</dbReference>
<gene>
    <name evidence="1" type="ORF">CEXT_420001</name>
</gene>
<evidence type="ECO:0000313" key="2">
    <source>
        <dbReference type="Proteomes" id="UP001054945"/>
    </source>
</evidence>
<dbReference type="AlphaFoldDB" id="A0AAV4XFR9"/>
<keyword evidence="2" id="KW-1185">Reference proteome</keyword>
<proteinExistence type="predicted"/>
<protein>
    <submittedName>
        <fullName evidence="1">Uncharacterized protein</fullName>
    </submittedName>
</protein>
<sequence length="112" mass="13265">MSQSQSELNLWRLFYLATWRVSMLPVFPPNPLPSFTQHGSHRHFTARNQGKNSQRCFGRRNSCFSVSLSFCVRLNDWLKTIINNYYKDTDWQINDDTIDLCCQLLFISCEHK</sequence>
<organism evidence="1 2">
    <name type="scientific">Caerostris extrusa</name>
    <name type="common">Bark spider</name>
    <name type="synonym">Caerostris bankana</name>
    <dbReference type="NCBI Taxonomy" id="172846"/>
    <lineage>
        <taxon>Eukaryota</taxon>
        <taxon>Metazoa</taxon>
        <taxon>Ecdysozoa</taxon>
        <taxon>Arthropoda</taxon>
        <taxon>Chelicerata</taxon>
        <taxon>Arachnida</taxon>
        <taxon>Araneae</taxon>
        <taxon>Araneomorphae</taxon>
        <taxon>Entelegynae</taxon>
        <taxon>Araneoidea</taxon>
        <taxon>Araneidae</taxon>
        <taxon>Caerostris</taxon>
    </lineage>
</organism>